<dbReference type="EMBL" id="JBHFLD010000036">
    <property type="protein sequence ID" value="MFB2717553.1"/>
    <property type="molecule type" value="Genomic_DNA"/>
</dbReference>
<feature type="compositionally biased region" description="Polar residues" evidence="1">
    <location>
        <begin position="274"/>
        <end position="285"/>
    </location>
</feature>
<feature type="compositionally biased region" description="Polar residues" evidence="1">
    <location>
        <begin position="149"/>
        <end position="175"/>
    </location>
</feature>
<evidence type="ECO:0000313" key="3">
    <source>
        <dbReference type="Proteomes" id="UP001576762"/>
    </source>
</evidence>
<accession>A0ABV4WBR7</accession>
<gene>
    <name evidence="2" type="ORF">ACE05E_18910</name>
</gene>
<dbReference type="RefSeq" id="WP_374815868.1">
    <property type="nucleotide sequence ID" value="NZ_JBHFLD010000036.1"/>
</dbReference>
<keyword evidence="3" id="KW-1185">Reference proteome</keyword>
<protein>
    <recommendedName>
        <fullName evidence="4">Helix-turn-helix domain-containing protein</fullName>
    </recommendedName>
</protein>
<evidence type="ECO:0000256" key="1">
    <source>
        <dbReference type="SAM" id="MobiDB-lite"/>
    </source>
</evidence>
<reference evidence="2 3" key="1">
    <citation type="submission" date="2024-09" db="EMBL/GenBank/DDBJ databases">
        <title>Draft genome sequences of 6 high pH adapted Marinobacter shengliensis sp. isolated from Mariana forearc serpentinite mud volcanoes.</title>
        <authorList>
            <person name="Elkassas S."/>
            <person name="Serres M."/>
            <person name="Michael N."/>
            <person name="Amina P."/>
            <person name="Teodora Z."/>
            <person name="Julie H."/>
        </authorList>
    </citation>
    <scope>NUCLEOTIDE SEQUENCE [LARGE SCALE GENOMIC DNA]</scope>
    <source>
        <strain evidence="2 3">EB4</strain>
    </source>
</reference>
<proteinExistence type="predicted"/>
<organism evidence="2 3">
    <name type="scientific">Marinobacter shengliensis</name>
    <dbReference type="NCBI Taxonomy" id="1389223"/>
    <lineage>
        <taxon>Bacteria</taxon>
        <taxon>Pseudomonadati</taxon>
        <taxon>Pseudomonadota</taxon>
        <taxon>Gammaproteobacteria</taxon>
        <taxon>Pseudomonadales</taxon>
        <taxon>Marinobacteraceae</taxon>
        <taxon>Marinobacter</taxon>
    </lineage>
</organism>
<dbReference type="Proteomes" id="UP001576762">
    <property type="component" value="Unassembled WGS sequence"/>
</dbReference>
<feature type="compositionally biased region" description="Basic and acidic residues" evidence="1">
    <location>
        <begin position="115"/>
        <end position="131"/>
    </location>
</feature>
<name>A0ABV4WBR7_9GAMM</name>
<evidence type="ECO:0000313" key="2">
    <source>
        <dbReference type="EMBL" id="MFB2717553.1"/>
    </source>
</evidence>
<feature type="compositionally biased region" description="Basic and acidic residues" evidence="1">
    <location>
        <begin position="290"/>
        <end position="302"/>
    </location>
</feature>
<feature type="region of interest" description="Disordered" evidence="1">
    <location>
        <begin position="274"/>
        <end position="309"/>
    </location>
</feature>
<comment type="caution">
    <text evidence="2">The sequence shown here is derived from an EMBL/GenBank/DDBJ whole genome shotgun (WGS) entry which is preliminary data.</text>
</comment>
<sequence length="317" mass="35972">MRSQWNGAEDEALQGLTPEAQVIYLRGFRRYMDYRTGVAGGPARKLSYRAMAELIAVDPDWGSQRKRAETPTLGRVRARVAELERAGLVVNHGSSRSRGLVFKLPFADTGLVRPEKERHKEQHKEQHREPHSGNVVNLPKTREIVPVEQSRNSTGSNTGNDTRNNTHLYNSTELNSTNAGARDIAAWPDTFQPQTPAEWGSFLGRERSWAYHRVSRPKLIAVYQCWTSWALSIGDLRQVMACAEANLGRIPDGPEYYKNFAETYARERDRLNESIQSNHQGSNHGASAPDPERRSRRDERAAVQKQLTDPHYALDNW</sequence>
<evidence type="ECO:0008006" key="4">
    <source>
        <dbReference type="Google" id="ProtNLM"/>
    </source>
</evidence>
<feature type="region of interest" description="Disordered" evidence="1">
    <location>
        <begin position="115"/>
        <end position="175"/>
    </location>
</feature>